<evidence type="ECO:0000256" key="3">
    <source>
        <dbReference type="ARBA" id="ARBA00022801"/>
    </source>
</evidence>
<dbReference type="PROSITE" id="PS51257">
    <property type="entry name" value="PROKAR_LIPOPROTEIN"/>
    <property type="match status" value="1"/>
</dbReference>
<dbReference type="PANTHER" id="PTHR12302">
    <property type="entry name" value="EBNA2 BINDING PROTEIN P100"/>
    <property type="match status" value="1"/>
</dbReference>
<evidence type="ECO:0000259" key="4">
    <source>
        <dbReference type="PROSITE" id="PS50830"/>
    </source>
</evidence>
<dbReference type="EMBL" id="JABUKG010000009">
    <property type="protein sequence ID" value="MBY6321278.1"/>
    <property type="molecule type" value="Genomic_DNA"/>
</dbReference>
<feature type="domain" description="TNase-like" evidence="4">
    <location>
        <begin position="41"/>
        <end position="178"/>
    </location>
</feature>
<dbReference type="InterPro" id="IPR035437">
    <property type="entry name" value="SNase_OB-fold_sf"/>
</dbReference>
<dbReference type="InterPro" id="IPR016071">
    <property type="entry name" value="Staphylococal_nuclease_OB-fold"/>
</dbReference>
<keyword evidence="2" id="KW-0255">Endonuclease</keyword>
<dbReference type="Pfam" id="PF00565">
    <property type="entry name" value="SNase"/>
    <property type="match status" value="1"/>
</dbReference>
<dbReference type="InterPro" id="IPR002071">
    <property type="entry name" value="Thermonucl_AS"/>
</dbReference>
<organism evidence="5 6">
    <name type="scientific">Rhodococcoides kroppenstedtii</name>
    <dbReference type="NCBI Taxonomy" id="293050"/>
    <lineage>
        <taxon>Bacteria</taxon>
        <taxon>Bacillati</taxon>
        <taxon>Actinomycetota</taxon>
        <taxon>Actinomycetes</taxon>
        <taxon>Mycobacteriales</taxon>
        <taxon>Nocardiaceae</taxon>
        <taxon>Rhodococcoides</taxon>
    </lineage>
</organism>
<keyword evidence="1" id="KW-0540">Nuclease</keyword>
<sequence>MTRGTRPVVAAGAAVCAAVLVGCQPADRSGETFGWVDPPPTVQDVTVTRVIDGDTVEVDTVDGVTQRVRVVGIDTPETKRPDTPVQCWGPEATAFARELLDGQRVTMRDDPRAGDVDDYGRLLRYVVLPDGREYSVAAAEAGAARAYVYDDTRPPQLAGEIAAAQDRADAAGLGLWGPPCHGGL</sequence>
<comment type="caution">
    <text evidence="5">The sequence shown here is derived from an EMBL/GenBank/DDBJ whole genome shotgun (WGS) entry which is preliminary data.</text>
</comment>
<dbReference type="Proteomes" id="UP001520140">
    <property type="component" value="Unassembled WGS sequence"/>
</dbReference>
<dbReference type="PANTHER" id="PTHR12302:SF3">
    <property type="entry name" value="SERINE_THREONINE-PROTEIN KINASE 31"/>
    <property type="match status" value="1"/>
</dbReference>
<dbReference type="RefSeq" id="WP_068103824.1">
    <property type="nucleotide sequence ID" value="NZ_JABUKE010000008.1"/>
</dbReference>
<reference evidence="5 6" key="1">
    <citation type="submission" date="2020-06" db="EMBL/GenBank/DDBJ databases">
        <title>Taxonomy, biology and ecology of Rhodococcus bacteria occurring in California pistachio and other woody hosts as revealed by genome sequence analyses.</title>
        <authorList>
            <person name="Gai Y."/>
            <person name="Riely B."/>
        </authorList>
    </citation>
    <scope>NUCLEOTIDE SEQUENCE [LARGE SCALE GENOMIC DNA]</scope>
    <source>
        <strain evidence="5 6">BP-284</strain>
    </source>
</reference>
<accession>A0ABS7NUJ0</accession>
<evidence type="ECO:0000313" key="6">
    <source>
        <dbReference type="Proteomes" id="UP001520140"/>
    </source>
</evidence>
<dbReference type="SUPFAM" id="SSF50199">
    <property type="entry name" value="Staphylococcal nuclease"/>
    <property type="match status" value="1"/>
</dbReference>
<evidence type="ECO:0000256" key="1">
    <source>
        <dbReference type="ARBA" id="ARBA00022722"/>
    </source>
</evidence>
<evidence type="ECO:0000256" key="2">
    <source>
        <dbReference type="ARBA" id="ARBA00022759"/>
    </source>
</evidence>
<evidence type="ECO:0000313" key="5">
    <source>
        <dbReference type="EMBL" id="MBY6321278.1"/>
    </source>
</evidence>
<name>A0ABS7NUJ0_9NOCA</name>
<protein>
    <submittedName>
        <fullName evidence="5">Thermonuclease family protein</fullName>
    </submittedName>
</protein>
<dbReference type="PROSITE" id="PS50830">
    <property type="entry name" value="TNASE_3"/>
    <property type="match status" value="1"/>
</dbReference>
<gene>
    <name evidence="5" type="ORF">HQ605_10615</name>
</gene>
<dbReference type="SMART" id="SM00318">
    <property type="entry name" value="SNc"/>
    <property type="match status" value="1"/>
</dbReference>
<keyword evidence="6" id="KW-1185">Reference proteome</keyword>
<dbReference type="PROSITE" id="PS01123">
    <property type="entry name" value="TNASE_1"/>
    <property type="match status" value="1"/>
</dbReference>
<proteinExistence type="predicted"/>
<keyword evidence="3" id="KW-0378">Hydrolase</keyword>
<dbReference type="Gene3D" id="2.40.50.90">
    <property type="match status" value="1"/>
</dbReference>